<dbReference type="Proteomes" id="UP000289794">
    <property type="component" value="Chromosome"/>
</dbReference>
<sequence length="42" mass="5104">MKKYENNHIQKAILPRIVLYRALMQEIPEKAMEIMEQEIVNF</sequence>
<evidence type="ECO:0000313" key="1">
    <source>
        <dbReference type="EMBL" id="QBE95142.1"/>
    </source>
</evidence>
<proteinExistence type="predicted"/>
<protein>
    <submittedName>
        <fullName evidence="1">Uncharacterized protein</fullName>
    </submittedName>
</protein>
<dbReference type="AlphaFoldDB" id="A0A4P6LTE8"/>
<reference evidence="1 2" key="1">
    <citation type="submission" date="2019-01" db="EMBL/GenBank/DDBJ databases">
        <title>PMF-metabolizing Aryl O-demethylase.</title>
        <authorList>
            <person name="Kim M."/>
        </authorList>
    </citation>
    <scope>NUCLEOTIDE SEQUENCE [LARGE SCALE GENOMIC DNA]</scope>
    <source>
        <strain evidence="1 2">PMF1</strain>
    </source>
</reference>
<evidence type="ECO:0000313" key="2">
    <source>
        <dbReference type="Proteomes" id="UP000289794"/>
    </source>
</evidence>
<dbReference type="KEGG" id="bpro:PMF13cell1_00645"/>
<name>A0A4P6LTE8_9FIRM</name>
<dbReference type="EMBL" id="CP035945">
    <property type="protein sequence ID" value="QBE95142.1"/>
    <property type="molecule type" value="Genomic_DNA"/>
</dbReference>
<accession>A0A4P6LTE8</accession>
<gene>
    <name evidence="1" type="ORF">PMF13cell1_00645</name>
</gene>
<dbReference type="RefSeq" id="WP_279232573.1">
    <property type="nucleotide sequence ID" value="NZ_CP035945.1"/>
</dbReference>
<organism evidence="1 2">
    <name type="scientific">Blautia producta</name>
    <dbReference type="NCBI Taxonomy" id="33035"/>
    <lineage>
        <taxon>Bacteria</taxon>
        <taxon>Bacillati</taxon>
        <taxon>Bacillota</taxon>
        <taxon>Clostridia</taxon>
        <taxon>Lachnospirales</taxon>
        <taxon>Lachnospiraceae</taxon>
        <taxon>Blautia</taxon>
    </lineage>
</organism>